<reference evidence="2" key="1">
    <citation type="submission" date="2022-11" db="UniProtKB">
        <authorList>
            <consortium name="WormBaseParasite"/>
        </authorList>
    </citation>
    <scope>IDENTIFICATION</scope>
</reference>
<protein>
    <submittedName>
        <fullName evidence="2">Complex 1 LYR protein domain-containing protein</fullName>
    </submittedName>
</protein>
<dbReference type="WBParaSite" id="ES5_v2.g7034.t1">
    <property type="protein sequence ID" value="ES5_v2.g7034.t1"/>
    <property type="gene ID" value="ES5_v2.g7034"/>
</dbReference>
<evidence type="ECO:0000313" key="1">
    <source>
        <dbReference type="Proteomes" id="UP000887579"/>
    </source>
</evidence>
<dbReference type="Proteomes" id="UP000887579">
    <property type="component" value="Unplaced"/>
</dbReference>
<accession>A0AC34GR84</accession>
<name>A0AC34GR84_9BILA</name>
<organism evidence="1 2">
    <name type="scientific">Panagrolaimus sp. ES5</name>
    <dbReference type="NCBI Taxonomy" id="591445"/>
    <lineage>
        <taxon>Eukaryota</taxon>
        <taxon>Metazoa</taxon>
        <taxon>Ecdysozoa</taxon>
        <taxon>Nematoda</taxon>
        <taxon>Chromadorea</taxon>
        <taxon>Rhabditida</taxon>
        <taxon>Tylenchina</taxon>
        <taxon>Panagrolaimomorpha</taxon>
        <taxon>Panagrolaimoidea</taxon>
        <taxon>Panagrolaimidae</taxon>
        <taxon>Panagrolaimus</taxon>
    </lineage>
</organism>
<evidence type="ECO:0000313" key="2">
    <source>
        <dbReference type="WBParaSite" id="ES5_v2.g7034.t1"/>
    </source>
</evidence>
<proteinExistence type="predicted"/>
<sequence length="91" mass="10767">MSVVSRAAWVKIYKDLLRASNEFPQYNFRLFARRRVRDYFELNRSVTDQGQLAKFFEEAKSNLKTIQRQTAISKSYPHNKLIIEEPSPTQV</sequence>